<dbReference type="AlphaFoldDB" id="Q9S8H6"/>
<keyword id="KW-0903">Direct protein sequencing</keyword>
<proteinExistence type="evidence at protein level"/>
<dbReference type="GO" id="GO:0004038">
    <property type="term" value="F:allantoinase activity"/>
    <property type="evidence" value="ECO:0007669"/>
    <property type="project" value="UniProtKB-EC"/>
</dbReference>
<accession>Q9S8H6</accession>
<reference key="1">
    <citation type="journal article" date="1995" name="Plant Physiol.">
        <title>Immunoaffinity purification and comparison of allantoinases from soybean root nodules and cotyledons.</title>
        <authorList>
            <person name="Bell J.A."/>
            <person name="Webb M.A."/>
        </authorList>
    </citation>
    <scope>PROTEIN SEQUENCE</scope>
</reference>
<organism>
    <name type="scientific">Glycine max</name>
    <name type="common">Soybean</name>
    <name type="synonym">Glycine hispida</name>
    <dbReference type="NCBI Taxonomy" id="3847"/>
    <lineage>
        <taxon>Eukaryota</taxon>
        <taxon>Viridiplantae</taxon>
        <taxon>Streptophyta</taxon>
        <taxon>Embryophyta</taxon>
        <taxon>Tracheophyta</taxon>
        <taxon>Spermatophyta</taxon>
        <taxon>Magnoliopsida</taxon>
        <taxon>eudicotyledons</taxon>
        <taxon>Gunneridae</taxon>
        <taxon>Pentapetalae</taxon>
        <taxon>rosids</taxon>
        <taxon>fabids</taxon>
        <taxon>Fabales</taxon>
        <taxon>Fabaceae</taxon>
        <taxon>Papilionoideae</taxon>
        <taxon>50 kb inversion clade</taxon>
        <taxon>NPAAA clade</taxon>
        <taxon>indigoferoid/millettioid clade</taxon>
        <taxon>Phaseoleae</taxon>
        <taxon>Glycine</taxon>
        <taxon>Glycine subgen. Soja</taxon>
    </lineage>
</organism>
<dbReference type="EC" id="3.5.2.5"/>
<name>Q9S8H6_SOYBN</name>
<sequence>LDPLAYLTYLNTRPPSLEEAAGKQ</sequence>
<protein>
    <submittedName>
        <fullName>Allantoinase</fullName>
        <ecNumber>3.5.2.5</ecNumber>
    </submittedName>
</protein>